<gene>
    <name evidence="2" type="ORF">LCGC14_1613020</name>
</gene>
<protein>
    <submittedName>
        <fullName evidence="2">Uncharacterized protein</fullName>
    </submittedName>
</protein>
<name>A0A0F9IUJ0_9ZZZZ</name>
<feature type="region of interest" description="Disordered" evidence="1">
    <location>
        <begin position="1"/>
        <end position="22"/>
    </location>
</feature>
<proteinExistence type="predicted"/>
<comment type="caution">
    <text evidence="2">The sequence shown here is derived from an EMBL/GenBank/DDBJ whole genome shotgun (WGS) entry which is preliminary data.</text>
</comment>
<accession>A0A0F9IUJ0</accession>
<evidence type="ECO:0000313" key="2">
    <source>
        <dbReference type="EMBL" id="KKM23659.1"/>
    </source>
</evidence>
<dbReference type="AlphaFoldDB" id="A0A0F9IUJ0"/>
<dbReference type="EMBL" id="LAZR01013081">
    <property type="protein sequence ID" value="KKM23659.1"/>
    <property type="molecule type" value="Genomic_DNA"/>
</dbReference>
<sequence length="97" mass="10735">MSYTPPDLGKFTGGKRGPQRKGPLRLVVKTLRESEGIFDRPVVLLECDHVTTSWGVKARCSECRKVVKVRRSRAFTQAERDEGIGKPIAPEGRVKGG</sequence>
<evidence type="ECO:0000256" key="1">
    <source>
        <dbReference type="SAM" id="MobiDB-lite"/>
    </source>
</evidence>
<reference evidence="2" key="1">
    <citation type="journal article" date="2015" name="Nature">
        <title>Complex archaea that bridge the gap between prokaryotes and eukaryotes.</title>
        <authorList>
            <person name="Spang A."/>
            <person name="Saw J.H."/>
            <person name="Jorgensen S.L."/>
            <person name="Zaremba-Niedzwiedzka K."/>
            <person name="Martijn J."/>
            <person name="Lind A.E."/>
            <person name="van Eijk R."/>
            <person name="Schleper C."/>
            <person name="Guy L."/>
            <person name="Ettema T.J."/>
        </authorList>
    </citation>
    <scope>NUCLEOTIDE SEQUENCE</scope>
</reference>
<organism evidence="2">
    <name type="scientific">marine sediment metagenome</name>
    <dbReference type="NCBI Taxonomy" id="412755"/>
    <lineage>
        <taxon>unclassified sequences</taxon>
        <taxon>metagenomes</taxon>
        <taxon>ecological metagenomes</taxon>
    </lineage>
</organism>